<organism evidence="1 2">
    <name type="scientific">Azotobacter vinelandii (strain DJ / ATCC BAA-1303)</name>
    <dbReference type="NCBI Taxonomy" id="322710"/>
    <lineage>
        <taxon>Bacteria</taxon>
        <taxon>Pseudomonadati</taxon>
        <taxon>Pseudomonadota</taxon>
        <taxon>Gammaproteobacteria</taxon>
        <taxon>Pseudomonadales</taxon>
        <taxon>Pseudomonadaceae</taxon>
        <taxon>Azotobacter</taxon>
    </lineage>
</organism>
<reference evidence="1 2" key="1">
    <citation type="journal article" date="2009" name="J. Bacteriol.">
        <title>Genome sequence of Azotobacter vinelandii, an obligate aerobe specialized to support diverse anaerobic metabolic processes.</title>
        <authorList>
            <person name="Setubal J.C."/>
            <person name="dos Santos P."/>
            <person name="Goldman B.S."/>
            <person name="Ertesvag H."/>
            <person name="Espin G."/>
            <person name="Rubio L.M."/>
            <person name="Valla S."/>
            <person name="Almeida N.F."/>
            <person name="Balasubramanian D."/>
            <person name="Cromes L."/>
            <person name="Curatti L."/>
            <person name="Du Z."/>
            <person name="Godsy E."/>
            <person name="Goodner B."/>
            <person name="Hellner-Burris K."/>
            <person name="Hernandez J.A."/>
            <person name="Houmiel K."/>
            <person name="Imperial J."/>
            <person name="Kennedy C."/>
            <person name="Larson T.J."/>
            <person name="Latreille P."/>
            <person name="Ligon L.S."/>
            <person name="Lu J."/>
            <person name="Maerk M."/>
            <person name="Miller N.M."/>
            <person name="Norton S."/>
            <person name="O'Carroll I.P."/>
            <person name="Paulsen I."/>
            <person name="Raulfs E.C."/>
            <person name="Roemer R."/>
            <person name="Rosser J."/>
            <person name="Segura D."/>
            <person name="Slater S."/>
            <person name="Stricklin S.L."/>
            <person name="Studholme D.J."/>
            <person name="Sun J."/>
            <person name="Viana C.J."/>
            <person name="Wallin E."/>
            <person name="Wang B."/>
            <person name="Wheeler C."/>
            <person name="Zhu H."/>
            <person name="Dean D.R."/>
            <person name="Dixon R."/>
            <person name="Wood D."/>
        </authorList>
    </citation>
    <scope>NUCLEOTIDE SEQUENCE [LARGE SCALE GENOMIC DNA]</scope>
    <source>
        <strain evidence="2">DJ / ATCC BAA-1303</strain>
    </source>
</reference>
<name>C1DP10_AZOVD</name>
<dbReference type="AlphaFoldDB" id="C1DP10"/>
<sequence>MQNEANEGLRSELKRNEKSEKLRSFEALFLA</sequence>
<gene>
    <name evidence="1" type="ordered locus">Avin_32000</name>
</gene>
<evidence type="ECO:0000313" key="2">
    <source>
        <dbReference type="Proteomes" id="UP000002424"/>
    </source>
</evidence>
<dbReference type="EMBL" id="CP001157">
    <property type="protein sequence ID" value="ACO79363.1"/>
    <property type="molecule type" value="Genomic_DNA"/>
</dbReference>
<accession>C1DP10</accession>
<dbReference type="HOGENOM" id="CLU_3394840_0_0_6"/>
<keyword evidence="2" id="KW-1185">Reference proteome</keyword>
<proteinExistence type="predicted"/>
<protein>
    <submittedName>
        <fullName evidence="1">Uncharacterized protein</fullName>
    </submittedName>
</protein>
<dbReference type="EnsemblBacteria" id="ACO79363">
    <property type="protein sequence ID" value="ACO79363"/>
    <property type="gene ID" value="Avin_32000"/>
</dbReference>
<dbReference type="KEGG" id="avn:Avin_32000"/>
<evidence type="ECO:0000313" key="1">
    <source>
        <dbReference type="EMBL" id="ACO79363.1"/>
    </source>
</evidence>
<dbReference type="Proteomes" id="UP000002424">
    <property type="component" value="Chromosome"/>
</dbReference>